<protein>
    <recommendedName>
        <fullName evidence="1">F-box domain-containing protein</fullName>
    </recommendedName>
</protein>
<dbReference type="Pfam" id="PF00646">
    <property type="entry name" value="F-box"/>
    <property type="match status" value="1"/>
</dbReference>
<evidence type="ECO:0000313" key="3">
    <source>
        <dbReference type="Proteomes" id="UP000826271"/>
    </source>
</evidence>
<dbReference type="InterPro" id="IPR055290">
    <property type="entry name" value="At3g26010-like"/>
</dbReference>
<dbReference type="InterPro" id="IPR001810">
    <property type="entry name" value="F-box_dom"/>
</dbReference>
<name>A0AAV6WXE0_9LAMI</name>
<reference evidence="2" key="1">
    <citation type="submission" date="2019-10" db="EMBL/GenBank/DDBJ databases">
        <authorList>
            <person name="Zhang R."/>
            <person name="Pan Y."/>
            <person name="Wang J."/>
            <person name="Ma R."/>
            <person name="Yu S."/>
        </authorList>
    </citation>
    <scope>NUCLEOTIDE SEQUENCE</scope>
    <source>
        <strain evidence="2">LA-IB0</strain>
        <tissue evidence="2">Leaf</tissue>
    </source>
</reference>
<accession>A0AAV6WXE0</accession>
<dbReference type="Proteomes" id="UP000826271">
    <property type="component" value="Unassembled WGS sequence"/>
</dbReference>
<dbReference type="InterPro" id="IPR036047">
    <property type="entry name" value="F-box-like_dom_sf"/>
</dbReference>
<organism evidence="2 3">
    <name type="scientific">Buddleja alternifolia</name>
    <dbReference type="NCBI Taxonomy" id="168488"/>
    <lineage>
        <taxon>Eukaryota</taxon>
        <taxon>Viridiplantae</taxon>
        <taxon>Streptophyta</taxon>
        <taxon>Embryophyta</taxon>
        <taxon>Tracheophyta</taxon>
        <taxon>Spermatophyta</taxon>
        <taxon>Magnoliopsida</taxon>
        <taxon>eudicotyledons</taxon>
        <taxon>Gunneridae</taxon>
        <taxon>Pentapetalae</taxon>
        <taxon>asterids</taxon>
        <taxon>lamiids</taxon>
        <taxon>Lamiales</taxon>
        <taxon>Scrophulariaceae</taxon>
        <taxon>Buddlejeae</taxon>
        <taxon>Buddleja</taxon>
    </lineage>
</organism>
<feature type="domain" description="F-box" evidence="1">
    <location>
        <begin position="288"/>
        <end position="320"/>
    </location>
</feature>
<dbReference type="SUPFAM" id="SSF81383">
    <property type="entry name" value="F-box domain"/>
    <property type="match status" value="1"/>
</dbReference>
<dbReference type="EMBL" id="WHWC01000012">
    <property type="protein sequence ID" value="KAG8372332.1"/>
    <property type="molecule type" value="Genomic_DNA"/>
</dbReference>
<evidence type="ECO:0000313" key="2">
    <source>
        <dbReference type="EMBL" id="KAG8372332.1"/>
    </source>
</evidence>
<sequence length="648" mass="73050">MPSNYPFSGPMESSIVSNFGQPTAHVVSEPITPPPNLLPSENGVLPHERGAPRAPHFNLPNTLPVGNAPSMVDQWGRLIAPYATPTFINTSHPTTYSLGAIPTAILIVFPSAIPAAFSSAISGIAFPQHATAFTSPLIVAHVHGNDHGSPVITLGGRQLIMIGANIFGTITSLSRQGYLEGKATGLPQANVMERIEDMQEEIREIRQCMEVSAPDPPKGVPFCSRILANELSNNFRSPNLSEYDGLSDPMEHLWKFENCALIVTEGNMDCNISSSSPISPAAIVAGNYDVLTEILILIPSKSLIRFQSVSKHWQSLIFNEFFTRRHTFRHFRRRWRQPQPSFLLRATTSQFFYFQPSITKLVPFYFNNFGNINILQSCNGLLLLECGDSDIPHSPKDYYVFNPTTMKSRNLSLDISYRSRKNILGFCLKFDPSKSNHYMVYCLRSRSKPDRGYGVAVYNSRTHEWKRWWHLSISGSGLYWYKSIYWIQQPQATLFCFSTPQCGGEYSIYKPPTIQFPGIRKECVFESNGRMCCAILSLHPDKNNLFLYRMLTNSWSRMCRVKFDPTPVTFLEKNVPNISILGTIKGEFAGKHSALLFHVPGKIMVHQLYKSDTSEVLIDFSREEYYEEGLLLFESEDAHQFIETLAPV</sequence>
<gene>
    <name evidence="2" type="ORF">BUALT_Bualt12G0055100</name>
</gene>
<dbReference type="AlphaFoldDB" id="A0AAV6WXE0"/>
<dbReference type="PANTHER" id="PTHR35546">
    <property type="entry name" value="F-BOX PROTEIN INTERACTION DOMAIN PROTEIN-RELATED"/>
    <property type="match status" value="1"/>
</dbReference>
<keyword evidence="3" id="KW-1185">Reference proteome</keyword>
<comment type="caution">
    <text evidence="2">The sequence shown here is derived from an EMBL/GenBank/DDBJ whole genome shotgun (WGS) entry which is preliminary data.</text>
</comment>
<evidence type="ECO:0000259" key="1">
    <source>
        <dbReference type="Pfam" id="PF00646"/>
    </source>
</evidence>
<dbReference type="PANTHER" id="PTHR35546:SF25">
    <property type="entry name" value="F-BOX DOMAIN-CONTAINING PROTEIN"/>
    <property type="match status" value="1"/>
</dbReference>
<proteinExistence type="predicted"/>